<evidence type="ECO:0000256" key="1">
    <source>
        <dbReference type="SAM" id="Phobius"/>
    </source>
</evidence>
<dbReference type="Proteomes" id="UP000500791">
    <property type="component" value="Chromosome"/>
</dbReference>
<proteinExistence type="predicted"/>
<keyword evidence="1" id="KW-1133">Transmembrane helix</keyword>
<reference evidence="2 3" key="1">
    <citation type="submission" date="2020-03" db="EMBL/GenBank/DDBJ databases">
        <title>Complete genome sequence of Monaibacterium sp. ALG8 with diverse plasmids.</title>
        <authorList>
            <person name="Sun C."/>
        </authorList>
    </citation>
    <scope>NUCLEOTIDE SEQUENCE [LARGE SCALE GENOMIC DNA]</scope>
    <source>
        <strain evidence="2 3">ALG8</strain>
    </source>
</reference>
<dbReference type="InterPro" id="IPR018666">
    <property type="entry name" value="DUF2125"/>
</dbReference>
<feature type="transmembrane region" description="Helical" evidence="1">
    <location>
        <begin position="6"/>
        <end position="23"/>
    </location>
</feature>
<protein>
    <submittedName>
        <fullName evidence="2">DUF2125 domain-containing protein</fullName>
    </submittedName>
</protein>
<accession>A0A6G7VH75</accession>
<dbReference type="KEGG" id="mon:G8E03_00925"/>
<evidence type="ECO:0000313" key="2">
    <source>
        <dbReference type="EMBL" id="QIK39443.1"/>
    </source>
</evidence>
<dbReference type="AlphaFoldDB" id="A0A6G7VH75"/>
<organism evidence="2 3">
    <name type="scientific">Pontivivens nitratireducens</name>
    <dbReference type="NCBI Taxonomy" id="2758038"/>
    <lineage>
        <taxon>Bacteria</taxon>
        <taxon>Pseudomonadati</taxon>
        <taxon>Pseudomonadota</taxon>
        <taxon>Alphaproteobacteria</taxon>
        <taxon>Rhodobacterales</taxon>
        <taxon>Paracoccaceae</taxon>
        <taxon>Pontivivens</taxon>
    </lineage>
</organism>
<dbReference type="Pfam" id="PF09898">
    <property type="entry name" value="DUF2125"/>
    <property type="match status" value="1"/>
</dbReference>
<dbReference type="EMBL" id="CP049811">
    <property type="protein sequence ID" value="QIK39443.1"/>
    <property type="molecule type" value="Genomic_DNA"/>
</dbReference>
<dbReference type="RefSeq" id="WP_166187583.1">
    <property type="nucleotide sequence ID" value="NZ_CP049811.1"/>
</dbReference>
<keyword evidence="3" id="KW-1185">Reference proteome</keyword>
<sequence>MSFKAIFVVLIVAVVGWSAYWWVNAGMRRDAVETWFAERQADGWVAEYGDLRVTGYPNRVDTILTDVALADPDSGWSWQGPRFEMLTLSYQPFEIIAVWPGQHMIASPYQRVSVEGEVLRASLAVSANGQFELDRARIEGRDVTIDSTAGWTVEVPELAVATQQPEDTPDPTRHRFGLTLTDATLSGDLRRQFDPRNLLPATIETVHVDALATFEAPVSLRTLERDPPPLAALDIADISAVWGQLDLRAQGDVVADARGFAEGRMNVRARNWEDMLALAVANGALDQSTAQAAQFGLRLLAAAGGDSNTLDAPLTFSDGVTRIGPLPLGEAPRLR</sequence>
<keyword evidence="1" id="KW-0472">Membrane</keyword>
<gene>
    <name evidence="2" type="ORF">G8E03_00925</name>
</gene>
<evidence type="ECO:0000313" key="3">
    <source>
        <dbReference type="Proteomes" id="UP000500791"/>
    </source>
</evidence>
<keyword evidence="1" id="KW-0812">Transmembrane</keyword>
<name>A0A6G7VH75_9RHOB</name>